<dbReference type="Gene3D" id="3.30.2320.10">
    <property type="entry name" value="hypothetical protein PF0899 domain"/>
    <property type="match status" value="1"/>
</dbReference>
<dbReference type="AlphaFoldDB" id="A0A4U5WNF8"/>
<proteinExistence type="predicted"/>
<evidence type="ECO:0000313" key="3">
    <source>
        <dbReference type="EMBL" id="TKT03440.1"/>
    </source>
</evidence>
<dbReference type="InterPro" id="IPR024455">
    <property type="entry name" value="Phage_capsid"/>
</dbReference>
<sequence>MPNIARNTSGVSLPLSVSDEIWGNTQEASAVMRLARKINLPGSGVTVPMVTGDAQADWVAETNEKPVSDATVSNKSITPYKLAVIETFSNEFKRDIPGLYEELARRLPNALALKFDQTVFHATTAPGSNFDLLKNAPALTVDGTGTYADLVAIDAAIANAGGVLDGWVFSPKGKAVLLNASDSTNRPLFLSNLQAEGGINQVLGSPLVVARSAYKADAAGDDGEVIGFAGDWTSAVYGTVNGIEVSMSDQATVNKAGTQLNLWQRNMFALRVEVEIGFAVKNINHFVKITSGVNTVA</sequence>
<dbReference type="OrthoDB" id="3233650at2"/>
<organism evidence="3 4">
    <name type="scientific">Streptomyces lasalocidi</name>
    <name type="common">Streptomyces lasaliensis</name>
    <dbReference type="NCBI Taxonomy" id="324833"/>
    <lineage>
        <taxon>Bacteria</taxon>
        <taxon>Bacillati</taxon>
        <taxon>Actinomycetota</taxon>
        <taxon>Actinomycetes</taxon>
        <taxon>Kitasatosporales</taxon>
        <taxon>Streptomycetaceae</taxon>
        <taxon>Streptomyces</taxon>
    </lineage>
</organism>
<dbReference type="SUPFAM" id="SSF56563">
    <property type="entry name" value="Major capsid protein gp5"/>
    <property type="match status" value="1"/>
</dbReference>
<protein>
    <submittedName>
        <fullName evidence="3">Phage major capsid protein</fullName>
    </submittedName>
</protein>
<comment type="subcellular location">
    <subcellularLocation>
        <location evidence="1">Virion</location>
    </subcellularLocation>
</comment>
<dbReference type="NCBIfam" id="TIGR01554">
    <property type="entry name" value="major_cap_HK97"/>
    <property type="match status" value="1"/>
</dbReference>
<dbReference type="RefSeq" id="WP_137309288.1">
    <property type="nucleotide sequence ID" value="NZ_SZNQ01000001.1"/>
</dbReference>
<keyword evidence="4" id="KW-1185">Reference proteome</keyword>
<name>A0A4U5WNF8_STRLS</name>
<accession>A0A4U5WNF8</accession>
<dbReference type="InterPro" id="IPR054612">
    <property type="entry name" value="Phage_capsid-like_C"/>
</dbReference>
<dbReference type="Pfam" id="PF05065">
    <property type="entry name" value="Phage_capsid"/>
    <property type="match status" value="1"/>
</dbReference>
<reference evidence="3 4" key="1">
    <citation type="submission" date="2019-04" db="EMBL/GenBank/DDBJ databases">
        <title>Streptomyces lasaliensis sp. nov., an Actinomycete isolated from soil which produces the polyether antibiotic lasalocid.</title>
        <authorList>
            <person name="Erwin G."/>
            <person name="Haber C."/>
        </authorList>
    </citation>
    <scope>NUCLEOTIDE SEQUENCE [LARGE SCALE GENOMIC DNA]</scope>
    <source>
        <strain evidence="3 4">X-537</strain>
    </source>
</reference>
<comment type="caution">
    <text evidence="3">The sequence shown here is derived from an EMBL/GenBank/DDBJ whole genome shotgun (WGS) entry which is preliminary data.</text>
</comment>
<dbReference type="Gene3D" id="3.30.2400.10">
    <property type="entry name" value="Major capsid protein gp5"/>
    <property type="match status" value="1"/>
</dbReference>
<feature type="domain" description="Phage capsid-like C-terminal" evidence="2">
    <location>
        <begin position="10"/>
        <end position="290"/>
    </location>
</feature>
<gene>
    <name evidence="3" type="ORF">E4U91_27335</name>
</gene>
<evidence type="ECO:0000313" key="4">
    <source>
        <dbReference type="Proteomes" id="UP000305929"/>
    </source>
</evidence>
<dbReference type="Proteomes" id="UP000305929">
    <property type="component" value="Unassembled WGS sequence"/>
</dbReference>
<evidence type="ECO:0000259" key="2">
    <source>
        <dbReference type="Pfam" id="PF05065"/>
    </source>
</evidence>
<evidence type="ECO:0000256" key="1">
    <source>
        <dbReference type="ARBA" id="ARBA00004328"/>
    </source>
</evidence>
<dbReference type="EMBL" id="SZNQ01000001">
    <property type="protein sequence ID" value="TKT03440.1"/>
    <property type="molecule type" value="Genomic_DNA"/>
</dbReference>